<reference evidence="5 6" key="1">
    <citation type="submission" date="2016-10" db="EMBL/GenBank/DDBJ databases">
        <authorList>
            <person name="de Groot N.N."/>
        </authorList>
    </citation>
    <scope>NUCLEOTIDE SEQUENCE [LARGE SCALE GENOMIC DNA]</scope>
    <source>
        <strain evidence="5 6">DSM 23031</strain>
    </source>
</reference>
<dbReference type="InterPro" id="IPR009057">
    <property type="entry name" value="Homeodomain-like_sf"/>
</dbReference>
<evidence type="ECO:0000256" key="2">
    <source>
        <dbReference type="ARBA" id="ARBA00023125"/>
    </source>
</evidence>
<dbReference type="OrthoDB" id="1156172at2"/>
<dbReference type="GO" id="GO:0003700">
    <property type="term" value="F:DNA-binding transcription factor activity"/>
    <property type="evidence" value="ECO:0007669"/>
    <property type="project" value="InterPro"/>
</dbReference>
<dbReference type="PANTHER" id="PTHR47893:SF1">
    <property type="entry name" value="REGULATORY PROTEIN PCHR"/>
    <property type="match status" value="1"/>
</dbReference>
<proteinExistence type="predicted"/>
<evidence type="ECO:0000313" key="5">
    <source>
        <dbReference type="EMBL" id="SEH29682.1"/>
    </source>
</evidence>
<dbReference type="InterPro" id="IPR020449">
    <property type="entry name" value="Tscrpt_reg_AraC-type_HTH"/>
</dbReference>
<dbReference type="GO" id="GO:0043565">
    <property type="term" value="F:sequence-specific DNA binding"/>
    <property type="evidence" value="ECO:0007669"/>
    <property type="project" value="InterPro"/>
</dbReference>
<feature type="domain" description="HTH araC/xylS-type" evidence="4">
    <location>
        <begin position="216"/>
        <end position="314"/>
    </location>
</feature>
<evidence type="ECO:0000256" key="1">
    <source>
        <dbReference type="ARBA" id="ARBA00023015"/>
    </source>
</evidence>
<sequence length="315" mass="36564">MKNEIQPIVTDDLLQYIIANGGISDADGSVLIPDKLGSGYMKRIELFSEMRMMLQEYTLTKPVKIIRSQLEVNRELVVFSFRNIFPASHHPDSLRSSVQISSSDLALEIDVFPHVHSSNIIIGVTVDYLSSWMENEVQREFFSNLKHQSYFYEEFISTKIRDIAQDVFLKDKKAPFNLLFFKIKAEELLYEFLKSFFRRIPITNYILNATDAKSLFSIRNEMALCLDQPPQLTLLAKQHHMSVSKLVKLFRQVFGDSIYNYFQTLRMQEAARLLREEQLSVSEAGYQLGFSNLSHFSRIFEKHIGMKPKKYSLSS</sequence>
<dbReference type="SMART" id="SM00342">
    <property type="entry name" value="HTH_ARAC"/>
    <property type="match status" value="1"/>
</dbReference>
<dbReference type="PRINTS" id="PR00032">
    <property type="entry name" value="HTHARAC"/>
</dbReference>
<dbReference type="InterPro" id="IPR053142">
    <property type="entry name" value="PchR_regulatory_protein"/>
</dbReference>
<evidence type="ECO:0000259" key="4">
    <source>
        <dbReference type="PROSITE" id="PS01124"/>
    </source>
</evidence>
<keyword evidence="1" id="KW-0805">Transcription regulation</keyword>
<dbReference type="Gene3D" id="1.10.10.60">
    <property type="entry name" value="Homeodomain-like"/>
    <property type="match status" value="2"/>
</dbReference>
<dbReference type="STRING" id="680127.SAMN05421593_1144"/>
<dbReference type="Proteomes" id="UP000198561">
    <property type="component" value="Unassembled WGS sequence"/>
</dbReference>
<dbReference type="PANTHER" id="PTHR47893">
    <property type="entry name" value="REGULATORY PROTEIN PCHR"/>
    <property type="match status" value="1"/>
</dbReference>
<dbReference type="InterPro" id="IPR018060">
    <property type="entry name" value="HTH_AraC"/>
</dbReference>
<dbReference type="InterPro" id="IPR018062">
    <property type="entry name" value="HTH_AraC-typ_CS"/>
</dbReference>
<protein>
    <submittedName>
        <fullName evidence="5">AraC-type DNA-binding protein</fullName>
    </submittedName>
</protein>
<accession>A0A1H6H337</accession>
<evidence type="ECO:0000256" key="3">
    <source>
        <dbReference type="ARBA" id="ARBA00023163"/>
    </source>
</evidence>
<keyword evidence="2 5" id="KW-0238">DNA-binding</keyword>
<dbReference type="EMBL" id="FNWQ01000001">
    <property type="protein sequence ID" value="SEH29682.1"/>
    <property type="molecule type" value="Genomic_DNA"/>
</dbReference>
<dbReference type="SUPFAM" id="SSF46689">
    <property type="entry name" value="Homeodomain-like"/>
    <property type="match status" value="1"/>
</dbReference>
<evidence type="ECO:0000313" key="6">
    <source>
        <dbReference type="Proteomes" id="UP000198561"/>
    </source>
</evidence>
<keyword evidence="3" id="KW-0804">Transcription</keyword>
<gene>
    <name evidence="5" type="ORF">SAMN05421593_1144</name>
</gene>
<dbReference type="RefSeq" id="WP_089690303.1">
    <property type="nucleotide sequence ID" value="NZ_FNWQ01000001.1"/>
</dbReference>
<dbReference type="PROSITE" id="PS01124">
    <property type="entry name" value="HTH_ARAC_FAMILY_2"/>
    <property type="match status" value="1"/>
</dbReference>
<name>A0A1H6H337_CHRCI</name>
<organism evidence="5 6">
    <name type="scientific">Chryseobacterium culicis</name>
    <dbReference type="NCBI Taxonomy" id="680127"/>
    <lineage>
        <taxon>Bacteria</taxon>
        <taxon>Pseudomonadati</taxon>
        <taxon>Bacteroidota</taxon>
        <taxon>Flavobacteriia</taxon>
        <taxon>Flavobacteriales</taxon>
        <taxon>Weeksellaceae</taxon>
        <taxon>Chryseobacterium group</taxon>
        <taxon>Chryseobacterium</taxon>
    </lineage>
</organism>
<dbReference type="PROSITE" id="PS00041">
    <property type="entry name" value="HTH_ARAC_FAMILY_1"/>
    <property type="match status" value="1"/>
</dbReference>
<dbReference type="Pfam" id="PF12833">
    <property type="entry name" value="HTH_18"/>
    <property type="match status" value="1"/>
</dbReference>
<dbReference type="AlphaFoldDB" id="A0A1H6H337"/>